<evidence type="ECO:0000313" key="3">
    <source>
        <dbReference type="EMBL" id="QII43552.1"/>
    </source>
</evidence>
<dbReference type="PANTHER" id="PTHR48107">
    <property type="entry name" value="NADPH-DEPENDENT ALDEHYDE REDUCTASE-LIKE PROTEIN, CHLOROPLASTIC-RELATED"/>
    <property type="match status" value="1"/>
</dbReference>
<sequence length="250" mass="26843">MTNLRNKMALITGSSRGLCKAIAERYAALGADIVIHYSKNEIAAEAMVSNIKAMGANVIALQADISKESEVERLFSESKRAFGKIDIVVANAGLEMEESPDSEFSEEQFDHLFSISTTGAYFTMQQAALHVEDLGRIIYVATGPTAFPVSGMSGWTGRKMTPGYLMDVLVPEMGKRGVTVNSIVPFAVDGVGVFADANKHPELRQSLMESCPMGRLGEVEDVANVAEFFAGNLSSFVSGQHLMVNGGAIH</sequence>
<gene>
    <name evidence="3" type="ORF">GVT53_02240</name>
</gene>
<dbReference type="SUPFAM" id="SSF51735">
    <property type="entry name" value="NAD(P)-binding Rossmann-fold domains"/>
    <property type="match status" value="1"/>
</dbReference>
<dbReference type="PRINTS" id="PR00081">
    <property type="entry name" value="GDHRDH"/>
</dbReference>
<dbReference type="Gene3D" id="3.40.50.720">
    <property type="entry name" value="NAD(P)-binding Rossmann-like Domain"/>
    <property type="match status" value="1"/>
</dbReference>
<dbReference type="KEGG" id="mut:GVT53_02240"/>
<accession>A0A6G7IZC7</accession>
<dbReference type="EMBL" id="CP049616">
    <property type="protein sequence ID" value="QII43552.1"/>
    <property type="molecule type" value="Genomic_DNA"/>
</dbReference>
<protein>
    <submittedName>
        <fullName evidence="3">SDR family oxidoreductase</fullName>
    </submittedName>
</protein>
<name>A0A6G7IZC7_9FLAO</name>
<dbReference type="PANTHER" id="PTHR48107:SF7">
    <property type="entry name" value="RE15974P"/>
    <property type="match status" value="1"/>
</dbReference>
<evidence type="ECO:0000256" key="2">
    <source>
        <dbReference type="ARBA" id="ARBA00023002"/>
    </source>
</evidence>
<dbReference type="GO" id="GO:0016614">
    <property type="term" value="F:oxidoreductase activity, acting on CH-OH group of donors"/>
    <property type="evidence" value="ECO:0007669"/>
    <property type="project" value="UniProtKB-ARBA"/>
</dbReference>
<comment type="similarity">
    <text evidence="1">Belongs to the short-chain dehydrogenases/reductases (SDR) family.</text>
</comment>
<evidence type="ECO:0000256" key="1">
    <source>
        <dbReference type="ARBA" id="ARBA00006484"/>
    </source>
</evidence>
<dbReference type="Pfam" id="PF13561">
    <property type="entry name" value="adh_short_C2"/>
    <property type="match status" value="1"/>
</dbReference>
<dbReference type="RefSeq" id="WP_166247222.1">
    <property type="nucleotide sequence ID" value="NZ_CP049616.1"/>
</dbReference>
<reference evidence="3 4" key="1">
    <citation type="submission" date="2020-02" db="EMBL/GenBank/DDBJ databases">
        <title>Complete genome of Muricauda sp. 501str8.</title>
        <authorList>
            <person name="Dong B."/>
            <person name="Zhu S."/>
            <person name="Yang J."/>
            <person name="Chen J."/>
        </authorList>
    </citation>
    <scope>NUCLEOTIDE SEQUENCE [LARGE SCALE GENOMIC DNA]</scope>
    <source>
        <strain evidence="3 4">501str8</strain>
    </source>
</reference>
<keyword evidence="2" id="KW-0560">Oxidoreductase</keyword>
<dbReference type="Proteomes" id="UP000502928">
    <property type="component" value="Chromosome"/>
</dbReference>
<evidence type="ECO:0000313" key="4">
    <source>
        <dbReference type="Proteomes" id="UP000502928"/>
    </source>
</evidence>
<keyword evidence="4" id="KW-1185">Reference proteome</keyword>
<dbReference type="InterPro" id="IPR036291">
    <property type="entry name" value="NAD(P)-bd_dom_sf"/>
</dbReference>
<proteinExistence type="inferred from homology"/>
<organism evidence="3 4">
    <name type="scientific">Flagellimonas oceani</name>
    <dbReference type="NCBI Taxonomy" id="2698672"/>
    <lineage>
        <taxon>Bacteria</taxon>
        <taxon>Pseudomonadati</taxon>
        <taxon>Bacteroidota</taxon>
        <taxon>Flavobacteriia</taxon>
        <taxon>Flavobacteriales</taxon>
        <taxon>Flavobacteriaceae</taxon>
        <taxon>Flagellimonas</taxon>
    </lineage>
</organism>
<dbReference type="InterPro" id="IPR002347">
    <property type="entry name" value="SDR_fam"/>
</dbReference>
<dbReference type="AlphaFoldDB" id="A0A6G7IZC7"/>